<reference evidence="1 2" key="1">
    <citation type="journal article" date="2022" name="DNA Res.">
        <title>Chromosomal-level genome assembly of the orchid tree Bauhinia variegata (Leguminosae; Cercidoideae) supports the allotetraploid origin hypothesis of Bauhinia.</title>
        <authorList>
            <person name="Zhong Y."/>
            <person name="Chen Y."/>
            <person name="Zheng D."/>
            <person name="Pang J."/>
            <person name="Liu Y."/>
            <person name="Luo S."/>
            <person name="Meng S."/>
            <person name="Qian L."/>
            <person name="Wei D."/>
            <person name="Dai S."/>
            <person name="Zhou R."/>
        </authorList>
    </citation>
    <scope>NUCLEOTIDE SEQUENCE [LARGE SCALE GENOMIC DNA]</scope>
    <source>
        <strain evidence="1">BV-YZ2020</strain>
    </source>
</reference>
<sequence>MPMESEKRRASSPSSSPPWPQRLGGDTDRLVKTEIEAAETLVDLAQLAMSHASSYTGDKCWKKGKRGRRPFARESPTPDSPFNVLSSPSTCPDLSAGQAVVGSQLHQKVCLSKSIDPEMVRQDVCEKQVKVEQDADLPKTSTSSTTNYASVGCNKPRRNLTEISIQEEKEARRIRRVLANRESARQTIRRRQALCEELTRKAANLALENENLKRERELALKEYQSLETTNKQLKEQVAKSINTETEKTPVQRESPVVEMTNSLPTNSPWFLYNHFPVTQFIWPPMIQSSHPVQLHHRPHSSVVIPSNVSLPCSSESDSCHEQKVNDNQTQNPLYMLPCPWFFPLPEFGNGQHPASIGQKDKHDGRPVDKQYSTSSSLNTTADVDNHTALPIKLKTETSSFVEARHSNEPNDDSPRFSSDRGEEKTGSHIFERFHRPSSFSYVGHTSTIKCENGDQSHSSPNDKVSSTASHIASSLLEKKQKHVICTGKNLVDAVAAAEARKRRKALTKLKSTHGRQCRMHR</sequence>
<dbReference type="Proteomes" id="UP000828941">
    <property type="component" value="Chromosome 13"/>
</dbReference>
<organism evidence="1 2">
    <name type="scientific">Bauhinia variegata</name>
    <name type="common">Purple orchid tree</name>
    <name type="synonym">Phanera variegata</name>
    <dbReference type="NCBI Taxonomy" id="167791"/>
    <lineage>
        <taxon>Eukaryota</taxon>
        <taxon>Viridiplantae</taxon>
        <taxon>Streptophyta</taxon>
        <taxon>Embryophyta</taxon>
        <taxon>Tracheophyta</taxon>
        <taxon>Spermatophyta</taxon>
        <taxon>Magnoliopsida</taxon>
        <taxon>eudicotyledons</taxon>
        <taxon>Gunneridae</taxon>
        <taxon>Pentapetalae</taxon>
        <taxon>rosids</taxon>
        <taxon>fabids</taxon>
        <taxon>Fabales</taxon>
        <taxon>Fabaceae</taxon>
        <taxon>Cercidoideae</taxon>
        <taxon>Cercideae</taxon>
        <taxon>Bauhiniinae</taxon>
        <taxon>Bauhinia</taxon>
    </lineage>
</organism>
<name>A0ACB9KT01_BAUVA</name>
<gene>
    <name evidence="1" type="ORF">L6164_033821</name>
</gene>
<evidence type="ECO:0000313" key="1">
    <source>
        <dbReference type="EMBL" id="KAI4300442.1"/>
    </source>
</evidence>
<accession>A0ACB9KT01</accession>
<keyword evidence="2" id="KW-1185">Reference proteome</keyword>
<dbReference type="EMBL" id="CM039438">
    <property type="protein sequence ID" value="KAI4300442.1"/>
    <property type="molecule type" value="Genomic_DNA"/>
</dbReference>
<proteinExistence type="predicted"/>
<comment type="caution">
    <text evidence="1">The sequence shown here is derived from an EMBL/GenBank/DDBJ whole genome shotgun (WGS) entry which is preliminary data.</text>
</comment>
<evidence type="ECO:0000313" key="2">
    <source>
        <dbReference type="Proteomes" id="UP000828941"/>
    </source>
</evidence>
<protein>
    <submittedName>
        <fullName evidence="1">Uncharacterized protein</fullName>
    </submittedName>
</protein>